<proteinExistence type="predicted"/>
<dbReference type="Pfam" id="PF05954">
    <property type="entry name" value="Phage_GPD"/>
    <property type="match status" value="1"/>
</dbReference>
<dbReference type="AlphaFoldDB" id="A0A286BQB8"/>
<organism evidence="1 2">
    <name type="scientific">Candidatus Pantoea floridensis</name>
    <dbReference type="NCBI Taxonomy" id="1938870"/>
    <lineage>
        <taxon>Bacteria</taxon>
        <taxon>Pseudomonadati</taxon>
        <taxon>Pseudomonadota</taxon>
        <taxon>Gammaproteobacteria</taxon>
        <taxon>Enterobacterales</taxon>
        <taxon>Erwiniaceae</taxon>
        <taxon>Pantoea</taxon>
    </lineage>
</organism>
<protein>
    <submittedName>
        <fullName evidence="1">Phage late control gene D protein (GPD)</fullName>
    </submittedName>
</protein>
<dbReference type="RefSeq" id="WP_320204460.1">
    <property type="nucleotide sequence ID" value="NZ_OCMY01000001.1"/>
</dbReference>
<gene>
    <name evidence="1" type="ORF">SAMN06273570_0746</name>
</gene>
<dbReference type="EMBL" id="OCMY01000001">
    <property type="protein sequence ID" value="SOD36354.1"/>
    <property type="molecule type" value="Genomic_DNA"/>
</dbReference>
<reference evidence="2" key="1">
    <citation type="submission" date="2017-09" db="EMBL/GenBank/DDBJ databases">
        <authorList>
            <person name="Varghese N."/>
            <person name="Submissions S."/>
        </authorList>
    </citation>
    <scope>NUCLEOTIDE SEQUENCE [LARGE SCALE GENOMIC DNA]</scope>
    <source>
        <strain evidence="2">JKS000234</strain>
    </source>
</reference>
<dbReference type="SUPFAM" id="SSF69279">
    <property type="entry name" value="Phage tail proteins"/>
    <property type="match status" value="1"/>
</dbReference>
<dbReference type="Gene3D" id="2.30.110.50">
    <property type="match status" value="1"/>
</dbReference>
<accession>A0A286BQB8</accession>
<evidence type="ECO:0000313" key="1">
    <source>
        <dbReference type="EMBL" id="SOD36354.1"/>
    </source>
</evidence>
<name>A0A286BQB8_9GAMM</name>
<evidence type="ECO:0000313" key="2">
    <source>
        <dbReference type="Proteomes" id="UP000219271"/>
    </source>
</evidence>
<keyword evidence="2" id="KW-1185">Reference proteome</keyword>
<sequence length="148" mass="16403">MGIQEYIIAGSKLPFHNHYQLRLARLESQLPGVDISVLRFSGSEAISDIPRYHIAFTSAVKDLPAHHIINYSALFLMYPDGKPSASVKPRILPGVITQFRQSGTSADETRYVATLEHRVTRLNQGCNNAIYQNDSVIAIHFVEPGSAP</sequence>
<dbReference type="Proteomes" id="UP000219271">
    <property type="component" value="Unassembled WGS sequence"/>
</dbReference>